<dbReference type="Gene3D" id="2.30.30.30">
    <property type="match status" value="1"/>
</dbReference>
<dbReference type="Pfam" id="PF01929">
    <property type="entry name" value="Ribosomal_L14e"/>
    <property type="match status" value="1"/>
</dbReference>
<comment type="similarity">
    <text evidence="2">Belongs to the eukaryotic ribosomal protein eL14 family.</text>
</comment>
<proteinExistence type="inferred from homology"/>
<comment type="caution">
    <text evidence="8">The sequence shown here is derived from an EMBL/GenBank/DDBJ whole genome shotgun (WGS) entry which is preliminary data.</text>
</comment>
<dbReference type="GO" id="GO:0009507">
    <property type="term" value="C:chloroplast"/>
    <property type="evidence" value="ECO:0007669"/>
    <property type="project" value="UniProtKB-SubCell"/>
</dbReference>
<dbReference type="AlphaFoldDB" id="A0A9W7LGM5"/>
<gene>
    <name evidence="8" type="ORF">TrCOL_g11625</name>
</gene>
<dbReference type="EMBL" id="BRYA01000490">
    <property type="protein sequence ID" value="GMI49316.1"/>
    <property type="molecule type" value="Genomic_DNA"/>
</dbReference>
<dbReference type="InterPro" id="IPR002784">
    <property type="entry name" value="Ribosomal_eL14_dom"/>
</dbReference>
<dbReference type="InterPro" id="IPR008991">
    <property type="entry name" value="Translation_prot_SH3-like_sf"/>
</dbReference>
<protein>
    <recommendedName>
        <fullName evidence="7">Large ribosomal subunit protein eL14 domain-containing protein</fullName>
    </recommendedName>
</protein>
<dbReference type="PANTHER" id="PTHR11127:SF2">
    <property type="entry name" value="LARGE RIBOSOMAL SUBUNIT PROTEIN EL14"/>
    <property type="match status" value="1"/>
</dbReference>
<dbReference type="GO" id="GO:0022625">
    <property type="term" value="C:cytosolic large ribosomal subunit"/>
    <property type="evidence" value="ECO:0007669"/>
    <property type="project" value="TreeGrafter"/>
</dbReference>
<evidence type="ECO:0000313" key="9">
    <source>
        <dbReference type="Proteomes" id="UP001165065"/>
    </source>
</evidence>
<reference evidence="9" key="1">
    <citation type="journal article" date="2023" name="Commun. Biol.">
        <title>Genome analysis of Parmales, the sister group of diatoms, reveals the evolutionary specialization of diatoms from phago-mixotrophs to photoautotrophs.</title>
        <authorList>
            <person name="Ban H."/>
            <person name="Sato S."/>
            <person name="Yoshikawa S."/>
            <person name="Yamada K."/>
            <person name="Nakamura Y."/>
            <person name="Ichinomiya M."/>
            <person name="Sato N."/>
            <person name="Blanc-Mathieu R."/>
            <person name="Endo H."/>
            <person name="Kuwata A."/>
            <person name="Ogata H."/>
        </authorList>
    </citation>
    <scope>NUCLEOTIDE SEQUENCE [LARGE SCALE GENOMIC DNA]</scope>
</reference>
<evidence type="ECO:0000256" key="3">
    <source>
        <dbReference type="ARBA" id="ARBA00022528"/>
    </source>
</evidence>
<dbReference type="GO" id="GO:0003723">
    <property type="term" value="F:RNA binding"/>
    <property type="evidence" value="ECO:0007669"/>
    <property type="project" value="InterPro"/>
</dbReference>
<comment type="subcellular location">
    <subcellularLocation>
        <location evidence="1">Plastid</location>
        <location evidence="1">Chloroplast</location>
    </subcellularLocation>
</comment>
<dbReference type="GO" id="GO:0003735">
    <property type="term" value="F:structural constituent of ribosome"/>
    <property type="evidence" value="ECO:0007669"/>
    <property type="project" value="InterPro"/>
</dbReference>
<keyword evidence="4" id="KW-0934">Plastid</keyword>
<evidence type="ECO:0000313" key="8">
    <source>
        <dbReference type="EMBL" id="GMI49316.1"/>
    </source>
</evidence>
<dbReference type="GO" id="GO:0042273">
    <property type="term" value="P:ribosomal large subunit biogenesis"/>
    <property type="evidence" value="ECO:0007669"/>
    <property type="project" value="TreeGrafter"/>
</dbReference>
<keyword evidence="9" id="KW-1185">Reference proteome</keyword>
<dbReference type="CDD" id="cd23702">
    <property type="entry name" value="eL14"/>
    <property type="match status" value="1"/>
</dbReference>
<accession>A0A9W7LGM5</accession>
<dbReference type="GO" id="GO:0006412">
    <property type="term" value="P:translation"/>
    <property type="evidence" value="ECO:0007669"/>
    <property type="project" value="InterPro"/>
</dbReference>
<organism evidence="8 9">
    <name type="scientific">Triparma columacea</name>
    <dbReference type="NCBI Taxonomy" id="722753"/>
    <lineage>
        <taxon>Eukaryota</taxon>
        <taxon>Sar</taxon>
        <taxon>Stramenopiles</taxon>
        <taxon>Ochrophyta</taxon>
        <taxon>Bolidophyceae</taxon>
        <taxon>Parmales</taxon>
        <taxon>Triparmaceae</taxon>
        <taxon>Triparma</taxon>
    </lineage>
</organism>
<keyword evidence="6" id="KW-0687">Ribonucleoprotein</keyword>
<evidence type="ECO:0000259" key="7">
    <source>
        <dbReference type="Pfam" id="PF01929"/>
    </source>
</evidence>
<dbReference type="InterPro" id="IPR039660">
    <property type="entry name" value="Ribosomal_eL14"/>
</dbReference>
<dbReference type="Proteomes" id="UP001165065">
    <property type="component" value="Unassembled WGS sequence"/>
</dbReference>
<name>A0A9W7LGM5_9STRA</name>
<evidence type="ECO:0000256" key="6">
    <source>
        <dbReference type="ARBA" id="ARBA00023274"/>
    </source>
</evidence>
<dbReference type="PANTHER" id="PTHR11127">
    <property type="entry name" value="60S RIBOSOMAL PROTEIN L14"/>
    <property type="match status" value="1"/>
</dbReference>
<keyword evidence="5" id="KW-0689">Ribosomal protein</keyword>
<dbReference type="InterPro" id="IPR014722">
    <property type="entry name" value="Rib_uL2_dom2"/>
</dbReference>
<sequence>MVFSRYVEVGRVVLVNFGPDSGKLATIVDIVDQNKCLVDGPTTGVARQIIPYKRVALTDIKVEVGRGAKAAALKKAWAAAGAQDKWDSSSWAKKLNAKKTRKGLSDFQRFKVMVARKQKSQAVRKEMKKLKA</sequence>
<keyword evidence="3" id="KW-0150">Chloroplast</keyword>
<evidence type="ECO:0000256" key="1">
    <source>
        <dbReference type="ARBA" id="ARBA00004229"/>
    </source>
</evidence>
<evidence type="ECO:0000256" key="2">
    <source>
        <dbReference type="ARBA" id="ARBA00006592"/>
    </source>
</evidence>
<dbReference type="Gene3D" id="6.10.250.2270">
    <property type="match status" value="1"/>
</dbReference>
<dbReference type="SUPFAM" id="SSF50104">
    <property type="entry name" value="Translation proteins SH3-like domain"/>
    <property type="match status" value="1"/>
</dbReference>
<dbReference type="OrthoDB" id="1875589at2759"/>
<evidence type="ECO:0000256" key="4">
    <source>
        <dbReference type="ARBA" id="ARBA00022640"/>
    </source>
</evidence>
<evidence type="ECO:0000256" key="5">
    <source>
        <dbReference type="ARBA" id="ARBA00022980"/>
    </source>
</evidence>
<feature type="domain" description="Large ribosomal subunit protein eL14" evidence="7">
    <location>
        <begin position="47"/>
        <end position="119"/>
    </location>
</feature>